<dbReference type="EnsemblMetazoa" id="AMAM010457-RA">
    <property type="protein sequence ID" value="AMAM010457-PA"/>
    <property type="gene ID" value="AMAM010457"/>
</dbReference>
<reference evidence="2" key="1">
    <citation type="submission" date="2013-09" db="EMBL/GenBank/DDBJ databases">
        <title>The Genome Sequence of Anopheles maculatus species B.</title>
        <authorList>
            <consortium name="The Broad Institute Genomics Platform"/>
            <person name="Neafsey D.E."/>
            <person name="Besansky N."/>
            <person name="Howell P."/>
            <person name="Walton C."/>
            <person name="Young S.K."/>
            <person name="Zeng Q."/>
            <person name="Gargeya S."/>
            <person name="Fitzgerald M."/>
            <person name="Haas B."/>
            <person name="Abouelleil A."/>
            <person name="Allen A.W."/>
            <person name="Alvarado L."/>
            <person name="Arachchi H.M."/>
            <person name="Berlin A.M."/>
            <person name="Chapman S.B."/>
            <person name="Gainer-Dewar J."/>
            <person name="Goldberg J."/>
            <person name="Griggs A."/>
            <person name="Gujja S."/>
            <person name="Hansen M."/>
            <person name="Howarth C."/>
            <person name="Imamovic A."/>
            <person name="Ireland A."/>
            <person name="Larimer J."/>
            <person name="McCowan C."/>
            <person name="Murphy C."/>
            <person name="Pearson M."/>
            <person name="Poon T.W."/>
            <person name="Priest M."/>
            <person name="Roberts A."/>
            <person name="Saif S."/>
            <person name="Shea T."/>
            <person name="Sisk P."/>
            <person name="Sykes S."/>
            <person name="Wortman J."/>
            <person name="Nusbaum C."/>
            <person name="Birren B."/>
        </authorList>
    </citation>
    <scope>NUCLEOTIDE SEQUENCE [LARGE SCALE GENOMIC DNA]</scope>
    <source>
        <strain evidence="2">maculatus3</strain>
    </source>
</reference>
<sequence length="188" mass="21333">ELVVNLVEKIRANKLRNVAHSLILVAKRNGFDWARAHILQKRLYPLLNDYLKQFELMRAASTGSTMVDASGGSTGDPATTGSLDDRIVTCIFTIASIMKTQPSNEDTSRVMQIFTTIVQLSEGHRAIQEEAIAGLIKFSRFGFVDIFQRLSSWNPDYPISDRIKLMLTTMVHRKPPLFWKQLLQNRIV</sequence>
<evidence type="ECO:0000313" key="2">
    <source>
        <dbReference type="Proteomes" id="UP000075901"/>
    </source>
</evidence>
<proteinExistence type="predicted"/>
<dbReference type="AlphaFoldDB" id="A0A182SNT9"/>
<name>A0A182SNT9_9DIPT</name>
<dbReference type="VEuPathDB" id="VectorBase:AMAM010457"/>
<evidence type="ECO:0000313" key="1">
    <source>
        <dbReference type="EnsemblMetazoa" id="AMAM010457-PA"/>
    </source>
</evidence>
<protein>
    <submittedName>
        <fullName evidence="1">Uncharacterized protein</fullName>
    </submittedName>
</protein>
<organism evidence="1 2">
    <name type="scientific">Anopheles maculatus</name>
    <dbReference type="NCBI Taxonomy" id="74869"/>
    <lineage>
        <taxon>Eukaryota</taxon>
        <taxon>Metazoa</taxon>
        <taxon>Ecdysozoa</taxon>
        <taxon>Arthropoda</taxon>
        <taxon>Hexapoda</taxon>
        <taxon>Insecta</taxon>
        <taxon>Pterygota</taxon>
        <taxon>Neoptera</taxon>
        <taxon>Endopterygota</taxon>
        <taxon>Diptera</taxon>
        <taxon>Nematocera</taxon>
        <taxon>Culicoidea</taxon>
        <taxon>Culicidae</taxon>
        <taxon>Anophelinae</taxon>
        <taxon>Anopheles</taxon>
        <taxon>Anopheles maculatus group</taxon>
    </lineage>
</organism>
<dbReference type="Proteomes" id="UP000075901">
    <property type="component" value="Unassembled WGS sequence"/>
</dbReference>
<reference evidence="1" key="2">
    <citation type="submission" date="2020-05" db="UniProtKB">
        <authorList>
            <consortium name="EnsemblMetazoa"/>
        </authorList>
    </citation>
    <scope>IDENTIFICATION</scope>
    <source>
        <strain evidence="1">maculatus3</strain>
    </source>
</reference>
<keyword evidence="2" id="KW-1185">Reference proteome</keyword>
<accession>A0A182SNT9</accession>